<proteinExistence type="inferred from homology"/>
<dbReference type="PRINTS" id="PR00125">
    <property type="entry name" value="ATPASEDELTA"/>
</dbReference>
<dbReference type="GO" id="GO:0016020">
    <property type="term" value="C:membrane"/>
    <property type="evidence" value="ECO:0007669"/>
    <property type="project" value="UniProtKB-SubCell"/>
</dbReference>
<keyword evidence="8" id="KW-0066">ATP synthesis</keyword>
<evidence type="ECO:0000256" key="8">
    <source>
        <dbReference type="ARBA" id="ARBA00023310"/>
    </source>
</evidence>
<comment type="caution">
    <text evidence="9">The sequence shown here is derived from an EMBL/GenBank/DDBJ whole genome shotgun (WGS) entry which is preliminary data.</text>
</comment>
<dbReference type="Proteomes" id="UP000594638">
    <property type="component" value="Unassembled WGS sequence"/>
</dbReference>
<name>A0A8S0Q103_OLEEU</name>
<evidence type="ECO:0000256" key="2">
    <source>
        <dbReference type="ARBA" id="ARBA00007046"/>
    </source>
</evidence>
<evidence type="ECO:0000256" key="4">
    <source>
        <dbReference type="ARBA" id="ARBA00022448"/>
    </source>
</evidence>
<dbReference type="AlphaFoldDB" id="A0A8S0Q103"/>
<keyword evidence="4" id="KW-0813">Transport</keyword>
<dbReference type="InterPro" id="IPR026015">
    <property type="entry name" value="ATP_synth_OSCP/delta_N_sf"/>
</dbReference>
<evidence type="ECO:0000256" key="1">
    <source>
        <dbReference type="ARBA" id="ARBA00004370"/>
    </source>
</evidence>
<dbReference type="Pfam" id="PF00213">
    <property type="entry name" value="OSCP"/>
    <property type="match status" value="1"/>
</dbReference>
<dbReference type="Gene3D" id="1.10.520.20">
    <property type="entry name" value="N-terminal domain of the delta subunit of the F1F0-ATP synthase"/>
    <property type="match status" value="1"/>
</dbReference>
<dbReference type="GO" id="GO:0046933">
    <property type="term" value="F:proton-transporting ATP synthase activity, rotational mechanism"/>
    <property type="evidence" value="ECO:0007669"/>
    <property type="project" value="InterPro"/>
</dbReference>
<dbReference type="PROSITE" id="PS00389">
    <property type="entry name" value="ATPASE_DELTA"/>
    <property type="match status" value="1"/>
</dbReference>
<dbReference type="OrthoDB" id="1262810at2759"/>
<comment type="subcellular location">
    <subcellularLocation>
        <location evidence="1">Membrane</location>
    </subcellularLocation>
</comment>
<dbReference type="InterPro" id="IPR020781">
    <property type="entry name" value="ATPase_OSCP/d_CS"/>
</dbReference>
<dbReference type="EMBL" id="CACTIH010000291">
    <property type="protein sequence ID" value="CAA2958889.1"/>
    <property type="molecule type" value="Genomic_DNA"/>
</dbReference>
<dbReference type="HAMAP" id="MF_01416">
    <property type="entry name" value="ATP_synth_delta_bact"/>
    <property type="match status" value="1"/>
</dbReference>
<keyword evidence="7" id="KW-0472">Membrane</keyword>
<keyword evidence="10" id="KW-1185">Reference proteome</keyword>
<sequence>MFGVSGNYASALYIAAVKANVLDKVESELLTLVEASKRSPTFSQFMKDLSVTADTRMKAINDICAQAKFADITKNFLAVVAESGRLGHIERIAQRFAELTMAHKGEIKAIVTSVIPLPPEEEKELKETLQDIIGHGKKVKVEQKIDTSILGGLVVEFGQKVFDMSIRTRARQMERFLREPVNLDSH</sequence>
<dbReference type="InterPro" id="IPR000711">
    <property type="entry name" value="ATPase_OSCP/dsu"/>
</dbReference>
<dbReference type="NCBIfam" id="TIGR01145">
    <property type="entry name" value="ATP_synt_delta"/>
    <property type="match status" value="1"/>
</dbReference>
<evidence type="ECO:0000313" key="10">
    <source>
        <dbReference type="Proteomes" id="UP000594638"/>
    </source>
</evidence>
<evidence type="ECO:0000313" key="9">
    <source>
        <dbReference type="EMBL" id="CAA2958889.1"/>
    </source>
</evidence>
<gene>
    <name evidence="9" type="ORF">OLEA9_A111808</name>
</gene>
<protein>
    <submittedName>
        <fullName evidence="9">ATP synthase subunit O, mitochondrial-like</fullName>
    </submittedName>
</protein>
<dbReference type="SUPFAM" id="SSF47928">
    <property type="entry name" value="N-terminal domain of the delta subunit of the F1F0-ATP synthase"/>
    <property type="match status" value="1"/>
</dbReference>
<keyword evidence="6" id="KW-0406">Ion transport</keyword>
<reference evidence="9 10" key="1">
    <citation type="submission" date="2019-12" db="EMBL/GenBank/DDBJ databases">
        <authorList>
            <person name="Alioto T."/>
            <person name="Alioto T."/>
            <person name="Gomez Garrido J."/>
        </authorList>
    </citation>
    <scope>NUCLEOTIDE SEQUENCE [LARGE SCALE GENOMIC DNA]</scope>
</reference>
<comment type="similarity">
    <text evidence="2">Belongs to the ATPase delta chain family.</text>
</comment>
<keyword evidence="5" id="KW-0375">Hydrogen ion transport</keyword>
<evidence type="ECO:0000256" key="7">
    <source>
        <dbReference type="ARBA" id="ARBA00023136"/>
    </source>
</evidence>
<dbReference type="PANTHER" id="PTHR11910">
    <property type="entry name" value="ATP SYNTHASE DELTA CHAIN"/>
    <property type="match status" value="1"/>
</dbReference>
<evidence type="ECO:0000256" key="5">
    <source>
        <dbReference type="ARBA" id="ARBA00022781"/>
    </source>
</evidence>
<evidence type="ECO:0000256" key="6">
    <source>
        <dbReference type="ARBA" id="ARBA00023065"/>
    </source>
</evidence>
<dbReference type="Gramene" id="OE9A111808T2">
    <property type="protein sequence ID" value="OE9A111808C2"/>
    <property type="gene ID" value="OE9A111808"/>
</dbReference>
<evidence type="ECO:0000256" key="3">
    <source>
        <dbReference type="ARBA" id="ARBA00011648"/>
    </source>
</evidence>
<accession>A0A8S0Q103</accession>
<organism evidence="9 10">
    <name type="scientific">Olea europaea subsp. europaea</name>
    <dbReference type="NCBI Taxonomy" id="158383"/>
    <lineage>
        <taxon>Eukaryota</taxon>
        <taxon>Viridiplantae</taxon>
        <taxon>Streptophyta</taxon>
        <taxon>Embryophyta</taxon>
        <taxon>Tracheophyta</taxon>
        <taxon>Spermatophyta</taxon>
        <taxon>Magnoliopsida</taxon>
        <taxon>eudicotyledons</taxon>
        <taxon>Gunneridae</taxon>
        <taxon>Pentapetalae</taxon>
        <taxon>asterids</taxon>
        <taxon>lamiids</taxon>
        <taxon>Lamiales</taxon>
        <taxon>Oleaceae</taxon>
        <taxon>Oleeae</taxon>
        <taxon>Olea</taxon>
    </lineage>
</organism>
<comment type="subunit">
    <text evidence="3">F-type ATPases have 2 components, CF(1) - the catalytic core - and CF(0) - the membrane proton channel. CF(1) has five subunits: alpha(3), beta(3), gamma(1), delta(1), epsilon(1). CF(0) has three main subunits: a, b and c.</text>
</comment>